<keyword evidence="1" id="KW-0812">Transmembrane</keyword>
<proteinExistence type="predicted"/>
<dbReference type="Gene3D" id="3.90.550.10">
    <property type="entry name" value="Spore Coat Polysaccharide Biosynthesis Protein SpsA, Chain A"/>
    <property type="match status" value="1"/>
</dbReference>
<evidence type="ECO:0000256" key="1">
    <source>
        <dbReference type="SAM" id="Phobius"/>
    </source>
</evidence>
<dbReference type="PANTHER" id="PTHR48090:SF7">
    <property type="entry name" value="RFBJ PROTEIN"/>
    <property type="match status" value="1"/>
</dbReference>
<evidence type="ECO:0000259" key="2">
    <source>
        <dbReference type="Pfam" id="PF00535"/>
    </source>
</evidence>
<feature type="transmembrane region" description="Helical" evidence="1">
    <location>
        <begin position="229"/>
        <end position="255"/>
    </location>
</feature>
<dbReference type="InterPro" id="IPR001173">
    <property type="entry name" value="Glyco_trans_2-like"/>
</dbReference>
<feature type="domain" description="Glycosyltransferase 2-like" evidence="2">
    <location>
        <begin position="6"/>
        <end position="162"/>
    </location>
</feature>
<dbReference type="GO" id="GO:0016740">
    <property type="term" value="F:transferase activity"/>
    <property type="evidence" value="ECO:0007669"/>
    <property type="project" value="UniProtKB-KW"/>
</dbReference>
<dbReference type="Proteomes" id="UP000332487">
    <property type="component" value="Unassembled WGS sequence"/>
</dbReference>
<dbReference type="AlphaFoldDB" id="C7DH72"/>
<keyword evidence="3" id="KW-0808">Transferase</keyword>
<reference evidence="3 4" key="2">
    <citation type="journal article" date="2010" name="Proc. Natl. Acad. Sci. U.S.A.">
        <title>Enigmatic, ultrasmall, uncultivated Archaea.</title>
        <authorList>
            <person name="Baker B.J."/>
            <person name="Comolli L.R."/>
            <person name="Dick G.J."/>
            <person name="Hauser L.J."/>
            <person name="Hyatt D."/>
            <person name="Dill B.D."/>
            <person name="Land M.L."/>
            <person name="Verberkmoes N.C."/>
            <person name="Hettich R.L."/>
            <person name="Banfield J.F."/>
        </authorList>
    </citation>
    <scope>NUCLEOTIDE SEQUENCE [LARGE SCALE GENOMIC DNA]</scope>
    <source>
        <strain evidence="3">ARMAN-2</strain>
    </source>
</reference>
<dbReference type="InterPro" id="IPR029044">
    <property type="entry name" value="Nucleotide-diphossugar_trans"/>
</dbReference>
<feature type="transmembrane region" description="Helical" evidence="1">
    <location>
        <begin position="267"/>
        <end position="290"/>
    </location>
</feature>
<accession>C7DH72</accession>
<sequence length="299" mass="33116">MPKEISVVLPTIEEESVFGMIDRLRKLIPGCEIIVVDKSSEDYRKRLEKKRVHLIKQTSSGYENALMEGFKAASGTLIATIDPDGTYDPRDLVREISYLKKNGLDMVLGNRLHGKNSAAMSGHINFGNRNLTKIYNTTHRAKLHDVLSGVFVMRREAVSAIFDVEPYRAGTLFFVMEISKKGFNKISDIPVSYRERPGQAESKLAKSKVLYGMGVAGHIVRSTRDYSPLLIFGSIGAILLLAGIVIGLLVVVNYISTGTMNEIGRALIAILLVVIGFLSIISGLILDLLLQMSRKMDRM</sequence>
<protein>
    <submittedName>
        <fullName evidence="3">Glycosyl transferase family 2</fullName>
    </submittedName>
</protein>
<organism evidence="3 4">
    <name type="scientific">Candidatus Micrarchaeum acidiphilum ARMAN-2</name>
    <dbReference type="NCBI Taxonomy" id="425595"/>
    <lineage>
        <taxon>Archaea</taxon>
        <taxon>Candidatus Micrarchaeota</taxon>
        <taxon>Candidatus Micrarchaeia</taxon>
        <taxon>Candidatus Micrarchaeales</taxon>
        <taxon>Candidatus Micrarchaeaceae</taxon>
        <taxon>Candidatus Micrarchaeum</taxon>
    </lineage>
</organism>
<keyword evidence="1" id="KW-1133">Transmembrane helix</keyword>
<dbReference type="CDD" id="cd04179">
    <property type="entry name" value="DPM_DPG-synthase_like"/>
    <property type="match status" value="1"/>
</dbReference>
<evidence type="ECO:0000313" key="4">
    <source>
        <dbReference type="Proteomes" id="UP000332487"/>
    </source>
</evidence>
<evidence type="ECO:0000313" key="3">
    <source>
        <dbReference type="EMBL" id="EET89974.1"/>
    </source>
</evidence>
<dbReference type="Pfam" id="PF00535">
    <property type="entry name" value="Glycos_transf_2"/>
    <property type="match status" value="1"/>
</dbReference>
<dbReference type="SUPFAM" id="SSF53448">
    <property type="entry name" value="Nucleotide-diphospho-sugar transferases"/>
    <property type="match status" value="1"/>
</dbReference>
<keyword evidence="4" id="KW-1185">Reference proteome</keyword>
<dbReference type="PANTHER" id="PTHR48090">
    <property type="entry name" value="UNDECAPRENYL-PHOSPHATE 4-DEOXY-4-FORMAMIDO-L-ARABINOSE TRANSFERASE-RELATED"/>
    <property type="match status" value="1"/>
</dbReference>
<keyword evidence="1" id="KW-0472">Membrane</keyword>
<dbReference type="InterPro" id="IPR050256">
    <property type="entry name" value="Glycosyltransferase_2"/>
</dbReference>
<dbReference type="EMBL" id="GG697240">
    <property type="protein sequence ID" value="EET89974.1"/>
    <property type="molecule type" value="Genomic_DNA"/>
</dbReference>
<name>C7DH72_MICA2</name>
<reference evidence="3 4" key="1">
    <citation type="journal article" date="2009" name="Genome Biol.">
        <title>Community-wide analysis of microbial genome sequence signatures.</title>
        <authorList>
            <person name="Dick G.J."/>
            <person name="Andersson A.F."/>
            <person name="Baker B.J."/>
            <person name="Simmons S.L."/>
            <person name="Thomas B.C."/>
            <person name="Yelton A.P."/>
            <person name="Banfield J.F."/>
        </authorList>
    </citation>
    <scope>NUCLEOTIDE SEQUENCE [LARGE SCALE GENOMIC DNA]</scope>
    <source>
        <strain evidence="3">ARMAN-2</strain>
    </source>
</reference>
<gene>
    <name evidence="3" type="ORF">UNLARM2_0418</name>
</gene>